<sequence>MSQRIYSNTEIQEKIAVAVKNLSDADLDKFLKKSNSKAVFDISTPLFLKVPEHFTETEKANALKDEKGVIRWTWDFEFARNGFAYAINTQWYARNDAYVERWLQSLE</sequence>
<accession>A0A4Q0XG53</accession>
<keyword evidence="2" id="KW-1185">Reference proteome</keyword>
<evidence type="ECO:0000313" key="2">
    <source>
        <dbReference type="Proteomes" id="UP000289792"/>
    </source>
</evidence>
<comment type="caution">
    <text evidence="1">The sequence shown here is derived from an EMBL/GenBank/DDBJ whole genome shotgun (WGS) entry which is preliminary data.</text>
</comment>
<proteinExistence type="predicted"/>
<dbReference type="EMBL" id="SDDZ01000004">
    <property type="protein sequence ID" value="RXJ50211.1"/>
    <property type="molecule type" value="Genomic_DNA"/>
</dbReference>
<dbReference type="OrthoDB" id="1443397at2"/>
<organism evidence="1 2">
    <name type="scientific">Gelidibacter gilvus</name>
    <dbReference type="NCBI Taxonomy" id="59602"/>
    <lineage>
        <taxon>Bacteria</taxon>
        <taxon>Pseudomonadati</taxon>
        <taxon>Bacteroidota</taxon>
        <taxon>Flavobacteriia</taxon>
        <taxon>Flavobacteriales</taxon>
        <taxon>Flavobacteriaceae</taxon>
        <taxon>Gelidibacter</taxon>
    </lineage>
</organism>
<gene>
    <name evidence="1" type="ORF">ESZ48_09525</name>
</gene>
<evidence type="ECO:0000313" key="1">
    <source>
        <dbReference type="EMBL" id="RXJ50211.1"/>
    </source>
</evidence>
<dbReference type="Proteomes" id="UP000289792">
    <property type="component" value="Unassembled WGS sequence"/>
</dbReference>
<protein>
    <submittedName>
        <fullName evidence="1">Uncharacterized protein</fullName>
    </submittedName>
</protein>
<dbReference type="AlphaFoldDB" id="A0A4Q0XG53"/>
<name>A0A4Q0XG53_9FLAO</name>
<dbReference type="RefSeq" id="WP_129017181.1">
    <property type="nucleotide sequence ID" value="NZ_SDDZ01000004.1"/>
</dbReference>
<reference evidence="1 2" key="1">
    <citation type="submission" date="2019-01" db="EMBL/GenBank/DDBJ databases">
        <title>Genome sequence of the Antarctic species Gelidibacter gilvus ACAM 158(T).</title>
        <authorList>
            <person name="Bowman J.P."/>
        </authorList>
    </citation>
    <scope>NUCLEOTIDE SEQUENCE [LARGE SCALE GENOMIC DNA]</scope>
    <source>
        <strain evidence="1 2">IC158</strain>
    </source>
</reference>